<comment type="caution">
    <text evidence="1">The sequence shown here is derived from an EMBL/GenBank/DDBJ whole genome shotgun (WGS) entry which is preliminary data.</text>
</comment>
<sequence>MLPLMRPLIAICGTTGVGKSKLAIELALALSEQTRRHGGYLGARIINADAMQVYAGLDVLTNKVPLEEQCGVEHLLMGFKQPGEQYVVGQWVKHASRLIDETHERNQIPIVVGGTSYWIQHLVFPERLLATFDDSNEDSDQEQEQTLPSADANIPHEQSQSLLHSISALPPELLDVFNHLPDTCPSAAADPELCLSLHKLLQALDPIVAQRWHWRDTRKVLRSLSIIQQTGRLSSEIIDEQSRNIPQPRYRTLCFWLYAQPEVLNPRLDARVDQMIEQGLLKEVAELQNAARGTEQMPRSKDSSPDFTLGLYQSIGYREFSSYLANQSLADPAEDQKLFREAVERMKLSTRKYAKRQVSWIRNKLLPAAYAANSAQDGQKIVSAYLLDATELGDKWVTNVQSKANLITDHFLETKPLPDPRSLSETAHTMLTIRDKATNPKDVLNARRRVVCPVCTIKEDQPIMIEEGDEWTAHAKTRRHRRLASQAAKRTRSSQHTVDSQRISSDDEKSSADNVEAARNNLFDP</sequence>
<accession>A0ACC1SBL9</accession>
<name>A0ACC1SBL9_9APHY</name>
<evidence type="ECO:0000313" key="1">
    <source>
        <dbReference type="EMBL" id="KAJ3536042.1"/>
    </source>
</evidence>
<evidence type="ECO:0000313" key="2">
    <source>
        <dbReference type="Proteomes" id="UP001148662"/>
    </source>
</evidence>
<keyword evidence="2" id="KW-1185">Reference proteome</keyword>
<protein>
    <submittedName>
        <fullName evidence="1">Uncharacterized protein</fullName>
    </submittedName>
</protein>
<gene>
    <name evidence="1" type="ORF">NM688_g6889</name>
</gene>
<organism evidence="1 2">
    <name type="scientific">Phlebia brevispora</name>
    <dbReference type="NCBI Taxonomy" id="194682"/>
    <lineage>
        <taxon>Eukaryota</taxon>
        <taxon>Fungi</taxon>
        <taxon>Dikarya</taxon>
        <taxon>Basidiomycota</taxon>
        <taxon>Agaricomycotina</taxon>
        <taxon>Agaricomycetes</taxon>
        <taxon>Polyporales</taxon>
        <taxon>Meruliaceae</taxon>
        <taxon>Phlebia</taxon>
    </lineage>
</organism>
<proteinExistence type="predicted"/>
<dbReference type="EMBL" id="JANHOG010001501">
    <property type="protein sequence ID" value="KAJ3536042.1"/>
    <property type="molecule type" value="Genomic_DNA"/>
</dbReference>
<dbReference type="Proteomes" id="UP001148662">
    <property type="component" value="Unassembled WGS sequence"/>
</dbReference>
<reference evidence="1" key="1">
    <citation type="submission" date="2022-07" db="EMBL/GenBank/DDBJ databases">
        <title>Genome Sequence of Phlebia brevispora.</title>
        <authorList>
            <person name="Buettner E."/>
        </authorList>
    </citation>
    <scope>NUCLEOTIDE SEQUENCE</scope>
    <source>
        <strain evidence="1">MPL23</strain>
    </source>
</reference>